<keyword evidence="10" id="KW-1185">Reference proteome</keyword>
<dbReference type="PANTHER" id="PTHR31873">
    <property type="entry name" value="L-ASPARTATE DEHYDROGENASE-RELATED"/>
    <property type="match status" value="1"/>
</dbReference>
<dbReference type="Gene3D" id="3.30.360.10">
    <property type="entry name" value="Dihydrodipicolinate Reductase, domain 2"/>
    <property type="match status" value="1"/>
</dbReference>
<dbReference type="SUPFAM" id="SSF55347">
    <property type="entry name" value="Glyceraldehyde-3-phosphate dehydrogenase-like, C-terminal domain"/>
    <property type="match status" value="1"/>
</dbReference>
<keyword evidence="5 6" id="KW-0520">NAD</keyword>
<dbReference type="InterPro" id="IPR005106">
    <property type="entry name" value="Asp/hSer_DH_NAD-bd"/>
</dbReference>
<comment type="similarity">
    <text evidence="1 6">Belongs to the L-aspartate dehydrogenase family.</text>
</comment>
<dbReference type="InterPro" id="IPR011182">
    <property type="entry name" value="L-Asp_DH"/>
</dbReference>
<dbReference type="EC" id="1.4.1.21" evidence="6"/>
<comment type="pathway">
    <text evidence="6">Cofactor biosynthesis; NAD(+) biosynthesis; iminoaspartate from L-aspartate (dehydrogenase route): step 1/1.</text>
</comment>
<keyword evidence="2 6" id="KW-0662">Pyridine nucleotide biosynthesis</keyword>
<dbReference type="InterPro" id="IPR002811">
    <property type="entry name" value="Asp_DH"/>
</dbReference>
<comment type="function">
    <text evidence="6">Specifically catalyzes the NAD or NADP-dependent dehydrogenation of L-aspartate to iminoaspartate.</text>
</comment>
<keyword evidence="3 6" id="KW-0521">NADP</keyword>
<dbReference type="Pfam" id="PF03447">
    <property type="entry name" value="NAD_binding_3"/>
    <property type="match status" value="1"/>
</dbReference>
<keyword evidence="4 6" id="KW-0560">Oxidoreductase</keyword>
<dbReference type="RefSeq" id="WP_309795622.1">
    <property type="nucleotide sequence ID" value="NZ_BAAAHY010000006.1"/>
</dbReference>
<dbReference type="Proteomes" id="UP001185069">
    <property type="component" value="Unassembled WGS sequence"/>
</dbReference>
<reference evidence="9 10" key="1">
    <citation type="submission" date="2023-07" db="EMBL/GenBank/DDBJ databases">
        <title>Sequencing the genomes of 1000 actinobacteria strains.</title>
        <authorList>
            <person name="Klenk H.-P."/>
        </authorList>
    </citation>
    <scope>NUCLEOTIDE SEQUENCE [LARGE SCALE GENOMIC DNA]</scope>
    <source>
        <strain evidence="9 10">DSM 14555</strain>
    </source>
</reference>
<name>A0ABU1J712_9MICC</name>
<sequence>MVLKVAMIGDGSVSRDLRGYLAASGRFEVLGVQRRQTEAGAAGEQFGRLLDAADVFVEAAGVAAVAEYGPRVVQAGKDLLVTSVGAFIDPALRRSVLHSGPGRVHLSSGAIGGLDLIRAAAASGGIDSVHLETRKRPVALLQEWMTAAERERITGSLEPQLLFEGNPAEAISRFPGSLNVAVALGLAVGDMDRVSISLIADPEAELTQHLITAGGAAGEYVFRIANQPSPAQPRSSGLTARALYSGLLRLTEPGGNFV</sequence>
<evidence type="ECO:0000256" key="4">
    <source>
        <dbReference type="ARBA" id="ARBA00023002"/>
    </source>
</evidence>
<dbReference type="GO" id="GO:0033735">
    <property type="term" value="F:aspartate dehydrogenase [NAD(P)+] activity"/>
    <property type="evidence" value="ECO:0007669"/>
    <property type="project" value="UniProtKB-EC"/>
</dbReference>
<feature type="domain" description="Aspartate/homoserine dehydrogenase NAD-binding" evidence="8">
    <location>
        <begin position="41"/>
        <end position="95"/>
    </location>
</feature>
<feature type="active site" evidence="6">
    <location>
        <position position="209"/>
    </location>
</feature>
<dbReference type="EMBL" id="JAVDQF010000001">
    <property type="protein sequence ID" value="MDR6268153.1"/>
    <property type="molecule type" value="Genomic_DNA"/>
</dbReference>
<dbReference type="Pfam" id="PF01958">
    <property type="entry name" value="Asp_DH_C"/>
    <property type="match status" value="1"/>
</dbReference>
<organism evidence="9 10">
    <name type="scientific">Arthrobacter russicus</name>
    <dbReference type="NCBI Taxonomy" id="172040"/>
    <lineage>
        <taxon>Bacteria</taxon>
        <taxon>Bacillati</taxon>
        <taxon>Actinomycetota</taxon>
        <taxon>Actinomycetes</taxon>
        <taxon>Micrococcales</taxon>
        <taxon>Micrococcaceae</taxon>
        <taxon>Arthrobacter</taxon>
    </lineage>
</organism>
<evidence type="ECO:0000256" key="6">
    <source>
        <dbReference type="HAMAP-Rule" id="MF_01265"/>
    </source>
</evidence>
<feature type="binding site" evidence="6">
    <location>
        <position position="110"/>
    </location>
    <ligand>
        <name>NAD(+)</name>
        <dbReference type="ChEBI" id="CHEBI:57540"/>
    </ligand>
</feature>
<comment type="catalytic activity">
    <reaction evidence="6">
        <text>L-aspartate + NADP(+) + H2O = oxaloacetate + NH4(+) + NADPH + H(+)</text>
        <dbReference type="Rhea" id="RHEA:11784"/>
        <dbReference type="ChEBI" id="CHEBI:15377"/>
        <dbReference type="ChEBI" id="CHEBI:15378"/>
        <dbReference type="ChEBI" id="CHEBI:16452"/>
        <dbReference type="ChEBI" id="CHEBI:28938"/>
        <dbReference type="ChEBI" id="CHEBI:29991"/>
        <dbReference type="ChEBI" id="CHEBI:57783"/>
        <dbReference type="ChEBI" id="CHEBI:58349"/>
        <dbReference type="EC" id="1.4.1.21"/>
    </reaction>
</comment>
<dbReference type="InterPro" id="IPR020626">
    <property type="entry name" value="Asp_DH_prok"/>
</dbReference>
<evidence type="ECO:0000256" key="5">
    <source>
        <dbReference type="ARBA" id="ARBA00023027"/>
    </source>
</evidence>
<comment type="caution">
    <text evidence="9">The sequence shown here is derived from an EMBL/GenBank/DDBJ whole genome shotgun (WGS) entry which is preliminary data.</text>
</comment>
<comment type="catalytic activity">
    <reaction evidence="6">
        <text>L-aspartate + NAD(+) + H2O = oxaloacetate + NH4(+) + NADH + H(+)</text>
        <dbReference type="Rhea" id="RHEA:11788"/>
        <dbReference type="ChEBI" id="CHEBI:15377"/>
        <dbReference type="ChEBI" id="CHEBI:15378"/>
        <dbReference type="ChEBI" id="CHEBI:16452"/>
        <dbReference type="ChEBI" id="CHEBI:28938"/>
        <dbReference type="ChEBI" id="CHEBI:29991"/>
        <dbReference type="ChEBI" id="CHEBI:57540"/>
        <dbReference type="ChEBI" id="CHEBI:57945"/>
        <dbReference type="EC" id="1.4.1.21"/>
    </reaction>
</comment>
<evidence type="ECO:0000256" key="2">
    <source>
        <dbReference type="ARBA" id="ARBA00022642"/>
    </source>
</evidence>
<comment type="miscellaneous">
    <text evidence="6">The iminoaspartate product is unstable in aqueous solution and can decompose to oxaloacetate and ammonia.</text>
</comment>
<gene>
    <name evidence="6" type="primary">nadX</name>
    <name evidence="9" type="ORF">JOE69_000391</name>
</gene>
<dbReference type="PIRSF" id="PIRSF005227">
    <property type="entry name" value="Asp_dh_NAD_syn"/>
    <property type="match status" value="1"/>
</dbReference>
<dbReference type="Gene3D" id="3.40.50.720">
    <property type="entry name" value="NAD(P)-binding Rossmann-like Domain"/>
    <property type="match status" value="1"/>
</dbReference>
<dbReference type="HAMAP" id="MF_01265">
    <property type="entry name" value="NadX"/>
    <property type="match status" value="1"/>
</dbReference>
<evidence type="ECO:0000259" key="8">
    <source>
        <dbReference type="Pfam" id="PF03447"/>
    </source>
</evidence>
<dbReference type="InterPro" id="IPR036291">
    <property type="entry name" value="NAD(P)-bd_dom_sf"/>
</dbReference>
<feature type="domain" description="Aspartate dehydrogenase" evidence="7">
    <location>
        <begin position="158"/>
        <end position="243"/>
    </location>
</feature>
<evidence type="ECO:0000313" key="10">
    <source>
        <dbReference type="Proteomes" id="UP001185069"/>
    </source>
</evidence>
<protein>
    <recommendedName>
        <fullName evidence="6">L-aspartate dehydrogenase</fullName>
        <ecNumber evidence="6">1.4.1.21</ecNumber>
    </recommendedName>
</protein>
<evidence type="ECO:0000256" key="1">
    <source>
        <dbReference type="ARBA" id="ARBA00008331"/>
    </source>
</evidence>
<evidence type="ECO:0000256" key="3">
    <source>
        <dbReference type="ARBA" id="ARBA00022857"/>
    </source>
</evidence>
<dbReference type="SUPFAM" id="SSF51735">
    <property type="entry name" value="NAD(P)-binding Rossmann-fold domains"/>
    <property type="match status" value="1"/>
</dbReference>
<accession>A0ABU1J712</accession>
<proteinExistence type="inferred from homology"/>
<feature type="binding site" evidence="6">
    <location>
        <position position="179"/>
    </location>
    <ligand>
        <name>NAD(+)</name>
        <dbReference type="ChEBI" id="CHEBI:57540"/>
    </ligand>
</feature>
<evidence type="ECO:0000313" key="9">
    <source>
        <dbReference type="EMBL" id="MDR6268153.1"/>
    </source>
</evidence>
<evidence type="ECO:0000259" key="7">
    <source>
        <dbReference type="Pfam" id="PF01958"/>
    </source>
</evidence>
<dbReference type="PANTHER" id="PTHR31873:SF6">
    <property type="entry name" value="ASPARTATE DEHYDROGENASE DOMAIN-CONTAINING PROTEIN"/>
    <property type="match status" value="1"/>
</dbReference>